<dbReference type="RefSeq" id="WP_103976057.1">
    <property type="nucleotide sequence ID" value="NZ_PGLV01000001.1"/>
</dbReference>
<dbReference type="GO" id="GO:0007155">
    <property type="term" value="P:cell adhesion"/>
    <property type="evidence" value="ECO:0007669"/>
    <property type="project" value="InterPro"/>
</dbReference>
<dbReference type="InterPro" id="IPR006128">
    <property type="entry name" value="Lipoprotein_PsaA-like"/>
</dbReference>
<feature type="region of interest" description="Disordered" evidence="4">
    <location>
        <begin position="130"/>
        <end position="196"/>
    </location>
</feature>
<comment type="caution">
    <text evidence="6">The sequence shown here is derived from an EMBL/GenBank/DDBJ whole genome shotgun (WGS) entry which is preliminary data.</text>
</comment>
<keyword evidence="2 5" id="KW-0732">Signal</keyword>
<dbReference type="InterPro" id="IPR006127">
    <property type="entry name" value="ZnuA-like"/>
</dbReference>
<dbReference type="InterPro" id="IPR006129">
    <property type="entry name" value="AdhesinB"/>
</dbReference>
<organism evidence="6 7">
    <name type="scientific">Lysinibacillus sphaericus</name>
    <name type="common">Bacillus sphaericus</name>
    <dbReference type="NCBI Taxonomy" id="1421"/>
    <lineage>
        <taxon>Bacteria</taxon>
        <taxon>Bacillati</taxon>
        <taxon>Bacillota</taxon>
        <taxon>Bacilli</taxon>
        <taxon>Bacillales</taxon>
        <taxon>Bacillaceae</taxon>
        <taxon>Lysinibacillus</taxon>
    </lineage>
</organism>
<evidence type="ECO:0000256" key="5">
    <source>
        <dbReference type="SAM" id="SignalP"/>
    </source>
</evidence>
<dbReference type="GO" id="GO:0030001">
    <property type="term" value="P:metal ion transport"/>
    <property type="evidence" value="ECO:0007669"/>
    <property type="project" value="InterPro"/>
</dbReference>
<dbReference type="PROSITE" id="PS51257">
    <property type="entry name" value="PROKAR_LIPOPROTEIN"/>
    <property type="match status" value="1"/>
</dbReference>
<sequence>MKKVFLFFLVAVLAVFTAACGDKSSSSKQTEKTDKLTVYTTVYPLSYFTERIGGDYVEVSSIYPPGTNEHTFEPTQKDMMKLADANLFFYIGLGLEGFVENTKKTLANEDVTMVATASQIPDEKLAISTGHSHDEEDEADHAHEAAATEDDHAHDEHEDATTEDDHAHDEHEDATTEDDHAHDEDADHEDHAHGSVDPHVWLSPVISQDLALSIKNALVEKMPAQEATFTANYEALVKELQDLDTEYKAMADTTQNKTFFVSHAAFGYIAGQYGLTQVPIAGLNSQNEPSQKELTAIVDKAKDLNIHYILFEQNVSSKLAEVIQKEVGAQSLVLHNLSVLTSDDVKNNETYFTLMKKNMQTLETALNEHK</sequence>
<dbReference type="PRINTS" id="PR00691">
    <property type="entry name" value="ADHESINB"/>
</dbReference>
<dbReference type="Pfam" id="PF01297">
    <property type="entry name" value="ZnuA"/>
    <property type="match status" value="1"/>
</dbReference>
<evidence type="ECO:0000313" key="6">
    <source>
        <dbReference type="EMBL" id="POZ55239.1"/>
    </source>
</evidence>
<evidence type="ECO:0000256" key="4">
    <source>
        <dbReference type="SAM" id="MobiDB-lite"/>
    </source>
</evidence>
<accession>A0A2S5CWN6</accession>
<keyword evidence="1 3" id="KW-0813">Transport</keyword>
<keyword evidence="7" id="KW-1185">Reference proteome</keyword>
<feature type="compositionally biased region" description="Basic and acidic residues" evidence="4">
    <location>
        <begin position="140"/>
        <end position="196"/>
    </location>
</feature>
<reference evidence="6 7" key="1">
    <citation type="submission" date="2017-11" db="EMBL/GenBank/DDBJ databases">
        <title>Genome sequence of Lysinibacillus sphaericus, a lignin-degrading bacteria isolated from municipal solid waste soil.</title>
        <authorList>
            <person name="Persinoti G.F."/>
            <person name="Paixao D.A."/>
            <person name="Bugg T.D."/>
            <person name="Squina F.M."/>
        </authorList>
    </citation>
    <scope>NUCLEOTIDE SEQUENCE [LARGE SCALE GENOMIC DNA]</scope>
    <source>
        <strain evidence="6 7">A1</strain>
    </source>
</reference>
<dbReference type="AlphaFoldDB" id="A0A2S5CWN6"/>
<protein>
    <submittedName>
        <fullName evidence="6">Metal ABC transporter substrate-binding lipoprotein</fullName>
    </submittedName>
</protein>
<dbReference type="Gene3D" id="3.40.50.1980">
    <property type="entry name" value="Nitrogenase molybdenum iron protein domain"/>
    <property type="match status" value="3"/>
</dbReference>
<evidence type="ECO:0000256" key="1">
    <source>
        <dbReference type="ARBA" id="ARBA00022448"/>
    </source>
</evidence>
<proteinExistence type="inferred from homology"/>
<dbReference type="GO" id="GO:0046872">
    <property type="term" value="F:metal ion binding"/>
    <property type="evidence" value="ECO:0007669"/>
    <property type="project" value="InterPro"/>
</dbReference>
<name>A0A2S5CWN6_LYSSH</name>
<dbReference type="SUPFAM" id="SSF53807">
    <property type="entry name" value="Helical backbone' metal receptor"/>
    <property type="match status" value="1"/>
</dbReference>
<evidence type="ECO:0000256" key="2">
    <source>
        <dbReference type="ARBA" id="ARBA00022729"/>
    </source>
</evidence>
<evidence type="ECO:0000313" key="7">
    <source>
        <dbReference type="Proteomes" id="UP000237319"/>
    </source>
</evidence>
<feature type="signal peptide" evidence="5">
    <location>
        <begin position="1"/>
        <end position="21"/>
    </location>
</feature>
<dbReference type="Proteomes" id="UP000237319">
    <property type="component" value="Unassembled WGS sequence"/>
</dbReference>
<comment type="similarity">
    <text evidence="3">Belongs to the bacterial solute-binding protein 9 family.</text>
</comment>
<evidence type="ECO:0000256" key="3">
    <source>
        <dbReference type="RuleBase" id="RU003512"/>
    </source>
</evidence>
<dbReference type="EMBL" id="PGLV01000001">
    <property type="protein sequence ID" value="POZ55239.1"/>
    <property type="molecule type" value="Genomic_DNA"/>
</dbReference>
<dbReference type="PANTHER" id="PTHR42953">
    <property type="entry name" value="HIGH-AFFINITY ZINC UPTAKE SYSTEM PROTEIN ZNUA-RELATED"/>
    <property type="match status" value="1"/>
</dbReference>
<keyword evidence="6" id="KW-0449">Lipoprotein</keyword>
<dbReference type="PRINTS" id="PR00690">
    <property type="entry name" value="ADHESNFAMILY"/>
</dbReference>
<dbReference type="InterPro" id="IPR050492">
    <property type="entry name" value="Bact_metal-bind_prot9"/>
</dbReference>
<feature type="chain" id="PRO_5039259712" evidence="5">
    <location>
        <begin position="22"/>
        <end position="370"/>
    </location>
</feature>
<dbReference type="PANTHER" id="PTHR42953:SF8">
    <property type="entry name" value="ZINT DOMAIN-CONTAINING PROTEIN"/>
    <property type="match status" value="1"/>
</dbReference>
<gene>
    <name evidence="6" type="primary">mtsA</name>
    <name evidence="6" type="ORF">LYSIN_00021</name>
</gene>